<evidence type="ECO:0000256" key="1">
    <source>
        <dbReference type="ARBA" id="ARBA00022617"/>
    </source>
</evidence>
<dbReference type="PANTHER" id="PTHR35008">
    <property type="entry name" value="BLL4482 PROTEIN-RELATED"/>
    <property type="match status" value="1"/>
</dbReference>
<dbReference type="Proteomes" id="UP000474757">
    <property type="component" value="Unassembled WGS sequence"/>
</dbReference>
<sequence length="290" mass="30590">MLWALVLVGAGAFWLLTLPNRLPAAEREGVTGDAEAGAYAFTAAGCANCHVAPDTVPGDAPVLSGGQAFASPFGTFHAPNISPDPVAGIGGWTEREIAQAILRGVTPEGAHLYPAFPYGSYIRGDVQGAHDIAAYLLTLPPSAEPSLAHELTFPFNNRRGVGLWKRLFLSDDWVLQGDLDPQVERGRYLVEAMSHCGECHTPRNALGAPDTSRWLAGGPVPGGEGNFPNITPAALGWSEAQIAEYLSSGFTPEFDTAGGAMVEVIQSTSRLTDEDRLAIAAYLKAVPPVE</sequence>
<evidence type="ECO:0000256" key="2">
    <source>
        <dbReference type="ARBA" id="ARBA00022723"/>
    </source>
</evidence>
<evidence type="ECO:0000256" key="3">
    <source>
        <dbReference type="ARBA" id="ARBA00023004"/>
    </source>
</evidence>
<gene>
    <name evidence="6" type="ORF">GZA08_06495</name>
</gene>
<keyword evidence="3 4" id="KW-0408">Iron</keyword>
<proteinExistence type="predicted"/>
<keyword evidence="2 4" id="KW-0479">Metal-binding</keyword>
<protein>
    <submittedName>
        <fullName evidence="6">Cytochrome c</fullName>
    </submittedName>
</protein>
<dbReference type="AlphaFoldDB" id="A0A6B2JRK2"/>
<evidence type="ECO:0000313" key="6">
    <source>
        <dbReference type="EMBL" id="NDV00615.1"/>
    </source>
</evidence>
<organism evidence="6 7">
    <name type="scientific">Pseudoroseicyclus tamaricis</name>
    <dbReference type="NCBI Taxonomy" id="2705421"/>
    <lineage>
        <taxon>Bacteria</taxon>
        <taxon>Pseudomonadati</taxon>
        <taxon>Pseudomonadota</taxon>
        <taxon>Alphaproteobacteria</taxon>
        <taxon>Rhodobacterales</taxon>
        <taxon>Paracoccaceae</taxon>
        <taxon>Pseudoroseicyclus</taxon>
    </lineage>
</organism>
<feature type="domain" description="Cytochrome c" evidence="5">
    <location>
        <begin position="181"/>
        <end position="287"/>
    </location>
</feature>
<keyword evidence="1 4" id="KW-0349">Heme</keyword>
<dbReference type="EMBL" id="JAAGAB010000002">
    <property type="protein sequence ID" value="NDV00615.1"/>
    <property type="molecule type" value="Genomic_DNA"/>
</dbReference>
<evidence type="ECO:0000259" key="5">
    <source>
        <dbReference type="PROSITE" id="PS51007"/>
    </source>
</evidence>
<keyword evidence="7" id="KW-1185">Reference proteome</keyword>
<evidence type="ECO:0000313" key="7">
    <source>
        <dbReference type="Proteomes" id="UP000474757"/>
    </source>
</evidence>
<dbReference type="PROSITE" id="PS51007">
    <property type="entry name" value="CYTC"/>
    <property type="match status" value="2"/>
</dbReference>
<dbReference type="InterPro" id="IPR009056">
    <property type="entry name" value="Cyt_c-like_dom"/>
</dbReference>
<reference evidence="6 7" key="1">
    <citation type="submission" date="2020-02" db="EMBL/GenBank/DDBJ databases">
        <title>Pseudoroseicyclus tamarix, sp. nov., isolated from offshore sediment of a Tamarix chinensis forest.</title>
        <authorList>
            <person name="Gai Y."/>
        </authorList>
    </citation>
    <scope>NUCLEOTIDE SEQUENCE [LARGE SCALE GENOMIC DNA]</scope>
    <source>
        <strain evidence="6 7">CLL3-39</strain>
    </source>
</reference>
<comment type="caution">
    <text evidence="6">The sequence shown here is derived from an EMBL/GenBank/DDBJ whole genome shotgun (WGS) entry which is preliminary data.</text>
</comment>
<feature type="domain" description="Cytochrome c" evidence="5">
    <location>
        <begin position="32"/>
        <end position="140"/>
    </location>
</feature>
<dbReference type="InterPro" id="IPR051459">
    <property type="entry name" value="Cytochrome_c-type_DH"/>
</dbReference>
<accession>A0A6B2JRK2</accession>
<dbReference type="SUPFAM" id="SSF46626">
    <property type="entry name" value="Cytochrome c"/>
    <property type="match status" value="2"/>
</dbReference>
<dbReference type="PANTHER" id="PTHR35008:SF8">
    <property type="entry name" value="ALCOHOL DEHYDROGENASE CYTOCHROME C SUBUNIT"/>
    <property type="match status" value="1"/>
</dbReference>
<dbReference type="GO" id="GO:0009055">
    <property type="term" value="F:electron transfer activity"/>
    <property type="evidence" value="ECO:0007669"/>
    <property type="project" value="InterPro"/>
</dbReference>
<dbReference type="Gene3D" id="1.10.760.10">
    <property type="entry name" value="Cytochrome c-like domain"/>
    <property type="match status" value="2"/>
</dbReference>
<evidence type="ECO:0000256" key="4">
    <source>
        <dbReference type="PROSITE-ProRule" id="PRU00433"/>
    </source>
</evidence>
<dbReference type="GO" id="GO:0020037">
    <property type="term" value="F:heme binding"/>
    <property type="evidence" value="ECO:0007669"/>
    <property type="project" value="InterPro"/>
</dbReference>
<name>A0A6B2JRK2_9RHOB</name>
<dbReference type="InterPro" id="IPR036909">
    <property type="entry name" value="Cyt_c-like_dom_sf"/>
</dbReference>
<dbReference type="Pfam" id="PF00034">
    <property type="entry name" value="Cytochrom_C"/>
    <property type="match status" value="1"/>
</dbReference>
<dbReference type="GO" id="GO:0046872">
    <property type="term" value="F:metal ion binding"/>
    <property type="evidence" value="ECO:0007669"/>
    <property type="project" value="UniProtKB-KW"/>
</dbReference>